<dbReference type="PANTHER" id="PTHR11895">
    <property type="entry name" value="TRANSAMIDASE"/>
    <property type="match status" value="1"/>
</dbReference>
<dbReference type="InterPro" id="IPR000120">
    <property type="entry name" value="Amidase"/>
</dbReference>
<dbReference type="InterPro" id="IPR020556">
    <property type="entry name" value="Amidase_CS"/>
</dbReference>
<dbReference type="OrthoDB" id="8576090at2"/>
<dbReference type="InterPro" id="IPR023631">
    <property type="entry name" value="Amidase_dom"/>
</dbReference>
<evidence type="ECO:0000313" key="4">
    <source>
        <dbReference type="Proteomes" id="UP000266206"/>
    </source>
</evidence>
<dbReference type="SUPFAM" id="SSF75304">
    <property type="entry name" value="Amidase signature (AS) enzymes"/>
    <property type="match status" value="1"/>
</dbReference>
<dbReference type="Gene3D" id="3.90.1300.10">
    <property type="entry name" value="Amidase signature (AS) domain"/>
    <property type="match status" value="1"/>
</dbReference>
<name>A0A3A1YNK7_9BURK</name>
<sequence length="450" mass="48551">MNIDQLHQAFSRRELSPVTVLETLLDEIEADKQDINAFVLIDREVALEQARASEQRFANGTPIGPLDGIPVSVKDMIAVRGWPNRRGSRATEHDPVPAKDAPSVAALRAAGAVIFGKTTSTEFGWTIMSSNPHTGVTRNPVNPLHSAGGSSSGAAAHVAKGWGPLALGSDAGGSVRIPAALCGVVGFKPTYGAIPSPPLSAFADFAHQGVITRTVADAQVAFASLSKGHYSDPCSLFQRSFESRPGKYLKIGWCDRIDADDVIDASVDQRFQEVREKLSEQGYWLERVNLKTEGFAHSIWAVWVARIFESFQSWPDEKRQLLDSALLRVYDEGAAIDTASVSAGRTALRDFHNRLNAVFGEVDILLTPTTSAPAPQLPDASACTPTELNWFAGNSFAFPFNMSHQPGISMPVGTSPEGLPIGLQIVGRKYADQQVLSFSAEIEPILNLFT</sequence>
<accession>A0A3A1YNK7</accession>
<protein>
    <recommendedName>
        <fullName evidence="2">Amidase domain-containing protein</fullName>
    </recommendedName>
</protein>
<dbReference type="InterPro" id="IPR036928">
    <property type="entry name" value="AS_sf"/>
</dbReference>
<dbReference type="EMBL" id="NQYH01000020">
    <property type="protein sequence ID" value="RIY39141.1"/>
    <property type="molecule type" value="Genomic_DNA"/>
</dbReference>
<reference evidence="3 4" key="1">
    <citation type="submission" date="2017-08" db="EMBL/GenBank/DDBJ databases">
        <title>Pusillimonas indicus sp. nov., a member of the family Alcaligenaceae isolated from surface seawater.</title>
        <authorList>
            <person name="Li J."/>
        </authorList>
    </citation>
    <scope>NUCLEOTIDE SEQUENCE [LARGE SCALE GENOMIC DNA]</scope>
    <source>
        <strain evidence="3 4">L52-1-41</strain>
    </source>
</reference>
<dbReference type="AlphaFoldDB" id="A0A3A1YNK7"/>
<dbReference type="Proteomes" id="UP000266206">
    <property type="component" value="Unassembled WGS sequence"/>
</dbReference>
<dbReference type="PANTHER" id="PTHR11895:SF7">
    <property type="entry name" value="GLUTAMYL-TRNA(GLN) AMIDOTRANSFERASE SUBUNIT A, MITOCHONDRIAL"/>
    <property type="match status" value="1"/>
</dbReference>
<feature type="domain" description="Amidase" evidence="2">
    <location>
        <begin position="20"/>
        <end position="436"/>
    </location>
</feature>
<dbReference type="RefSeq" id="WP_119516992.1">
    <property type="nucleotide sequence ID" value="NZ_NQYH01000020.1"/>
</dbReference>
<evidence type="ECO:0000259" key="2">
    <source>
        <dbReference type="Pfam" id="PF01425"/>
    </source>
</evidence>
<dbReference type="GO" id="GO:0003824">
    <property type="term" value="F:catalytic activity"/>
    <property type="evidence" value="ECO:0007669"/>
    <property type="project" value="InterPro"/>
</dbReference>
<comment type="caution">
    <text evidence="3">The sequence shown here is derived from an EMBL/GenBank/DDBJ whole genome shotgun (WGS) entry which is preliminary data.</text>
</comment>
<evidence type="ECO:0000256" key="1">
    <source>
        <dbReference type="ARBA" id="ARBA00009199"/>
    </source>
</evidence>
<comment type="similarity">
    <text evidence="1">Belongs to the amidase family.</text>
</comment>
<dbReference type="Pfam" id="PF01425">
    <property type="entry name" value="Amidase"/>
    <property type="match status" value="1"/>
</dbReference>
<organism evidence="3 4">
    <name type="scientific">Neopusillimonas maritima</name>
    <dbReference type="NCBI Taxonomy" id="2026239"/>
    <lineage>
        <taxon>Bacteria</taxon>
        <taxon>Pseudomonadati</taxon>
        <taxon>Pseudomonadota</taxon>
        <taxon>Betaproteobacteria</taxon>
        <taxon>Burkholderiales</taxon>
        <taxon>Alcaligenaceae</taxon>
        <taxon>Neopusillimonas</taxon>
    </lineage>
</organism>
<gene>
    <name evidence="3" type="ORF">CJP73_15145</name>
</gene>
<proteinExistence type="inferred from homology"/>
<evidence type="ECO:0000313" key="3">
    <source>
        <dbReference type="EMBL" id="RIY39141.1"/>
    </source>
</evidence>
<dbReference type="PROSITE" id="PS00571">
    <property type="entry name" value="AMIDASES"/>
    <property type="match status" value="1"/>
</dbReference>